<dbReference type="InParanoid" id="A0A1S3HY68"/>
<dbReference type="InterPro" id="IPR050681">
    <property type="entry name" value="CDF/SLC30A"/>
</dbReference>
<feature type="domain" description="Cation efflux protein transmembrane" evidence="11">
    <location>
        <begin position="93"/>
        <end position="378"/>
    </location>
</feature>
<keyword evidence="5" id="KW-0862">Zinc</keyword>
<keyword evidence="7" id="KW-0406">Ion transport</keyword>
<evidence type="ECO:0000256" key="1">
    <source>
        <dbReference type="ARBA" id="ARBA00004141"/>
    </source>
</evidence>
<dbReference type="PANTHER" id="PTHR11562">
    <property type="entry name" value="CATION EFFLUX PROTEIN/ ZINC TRANSPORTER"/>
    <property type="match status" value="1"/>
</dbReference>
<sequence length="473" mass="51584">MGNSANKEALLQEDRTPYKNLDDESKEDKKRISSTKHKSMEMELLGNGSTKDYSSITPDDQSDGGGSNASSVAHCHDLQRLSPAVDKSTRNRLILASILCLIFTVAEIIGGAVAGSLAIMTDASHMLTDFASFMISLFSLYMASKPATKKMSFGWHRAEVMGAMVSVLLIWILTGVLVYMAILRVIHMDYEIDAKIMLITAGIGVGINILLGMTLHPHSHSHGGGSHGHSHGPLAPPPDVESPLSDGYDAKSTSELVPHSKENGHGHGHSHSNGGHGHSHGDGDHESDSGHSHDNHSSESDHGHGHGHGGKQENLNIRAAFVHVLGDLFQSVGVLIAAYIIYYKPEWKIVDPICTFVFSILVLITTVTVLRDALNVLMEATPRHMNFNQIKHKFLEIPGVKKVHNLRLWSLTTHKLALSVHLAIDLDLTDYEIVLRDATEIVNDLGIHEPTIQIEALHVDMSDCERCMDPVSD</sequence>
<evidence type="ECO:0000256" key="3">
    <source>
        <dbReference type="ARBA" id="ARBA00022448"/>
    </source>
</evidence>
<dbReference type="STRING" id="7574.A0A1S3HY68"/>
<evidence type="ECO:0000256" key="6">
    <source>
        <dbReference type="ARBA" id="ARBA00022989"/>
    </source>
</evidence>
<dbReference type="InterPro" id="IPR058533">
    <property type="entry name" value="Cation_efflux_TM"/>
</dbReference>
<evidence type="ECO:0000256" key="7">
    <source>
        <dbReference type="ARBA" id="ARBA00023065"/>
    </source>
</evidence>
<evidence type="ECO:0000256" key="9">
    <source>
        <dbReference type="SAM" id="MobiDB-lite"/>
    </source>
</evidence>
<feature type="transmembrane region" description="Helical" evidence="10">
    <location>
        <begin position="93"/>
        <end position="120"/>
    </location>
</feature>
<feature type="region of interest" description="Disordered" evidence="9">
    <location>
        <begin position="218"/>
        <end position="311"/>
    </location>
</feature>
<feature type="transmembrane region" description="Helical" evidence="10">
    <location>
        <begin position="126"/>
        <end position="143"/>
    </location>
</feature>
<dbReference type="AlphaFoldDB" id="A0A1S3HY68"/>
<dbReference type="SUPFAM" id="SSF160240">
    <property type="entry name" value="Cation efflux protein cytoplasmic domain-like"/>
    <property type="match status" value="1"/>
</dbReference>
<dbReference type="GeneID" id="106159290"/>
<dbReference type="Gene3D" id="1.20.1510.10">
    <property type="entry name" value="Cation efflux protein transmembrane domain"/>
    <property type="match status" value="1"/>
</dbReference>
<dbReference type="NCBIfam" id="TIGR01297">
    <property type="entry name" value="CDF"/>
    <property type="match status" value="1"/>
</dbReference>
<evidence type="ECO:0000256" key="2">
    <source>
        <dbReference type="ARBA" id="ARBA00008873"/>
    </source>
</evidence>
<evidence type="ECO:0000259" key="12">
    <source>
        <dbReference type="Pfam" id="PF16916"/>
    </source>
</evidence>
<feature type="transmembrane region" description="Helical" evidence="10">
    <location>
        <begin position="163"/>
        <end position="186"/>
    </location>
</feature>
<dbReference type="KEGG" id="lak:106159290"/>
<feature type="transmembrane region" description="Helical" evidence="10">
    <location>
        <begin position="192"/>
        <end position="211"/>
    </location>
</feature>
<feature type="transmembrane region" description="Helical" evidence="10">
    <location>
        <begin position="320"/>
        <end position="343"/>
    </location>
</feature>
<proteinExistence type="inferred from homology"/>
<dbReference type="GO" id="GO:0005886">
    <property type="term" value="C:plasma membrane"/>
    <property type="evidence" value="ECO:0007669"/>
    <property type="project" value="TreeGrafter"/>
</dbReference>
<reference evidence="14" key="1">
    <citation type="journal article" date="2015" name="Nat. Commun.">
        <title>The Lingula genome provides insights into brachiopod evolution and the origin of phosphate biomineralization.</title>
        <authorList>
            <person name="Luo Y.J."/>
            <person name="Takeuchi T."/>
            <person name="Koyanagi R."/>
            <person name="Yamada L."/>
            <person name="Kanda M."/>
            <person name="Khalturina M."/>
            <person name="Fujie M."/>
            <person name="Yamasaki S.I."/>
            <person name="Endo K."/>
            <person name="Satoh N."/>
        </authorList>
    </citation>
    <scope>NUCLEOTIDE SEQUENCE</scope>
</reference>
<feature type="compositionally biased region" description="Basic and acidic residues" evidence="9">
    <location>
        <begin position="279"/>
        <end position="304"/>
    </location>
</feature>
<feature type="region of interest" description="Disordered" evidence="9">
    <location>
        <begin position="1"/>
        <end position="70"/>
    </location>
</feature>
<dbReference type="Pfam" id="PF01545">
    <property type="entry name" value="Cation_efflux"/>
    <property type="match status" value="1"/>
</dbReference>
<keyword evidence="5" id="KW-0864">Zinc transport</keyword>
<protein>
    <submittedName>
        <fullName evidence="14">Zinc transporter 8-like</fullName>
    </submittedName>
</protein>
<keyword evidence="13" id="KW-1185">Reference proteome</keyword>
<evidence type="ECO:0000256" key="5">
    <source>
        <dbReference type="ARBA" id="ARBA00022906"/>
    </source>
</evidence>
<evidence type="ECO:0000313" key="14">
    <source>
        <dbReference type="RefSeq" id="XP_013390972.2"/>
    </source>
</evidence>
<keyword evidence="3" id="KW-0813">Transport</keyword>
<dbReference type="InterPro" id="IPR027469">
    <property type="entry name" value="Cation_efflux_TMD_sf"/>
</dbReference>
<dbReference type="FunCoup" id="A0A1S3HY68">
    <property type="interactions" value="30"/>
</dbReference>
<dbReference type="Pfam" id="PF16916">
    <property type="entry name" value="ZT_dimer"/>
    <property type="match status" value="1"/>
</dbReference>
<evidence type="ECO:0000313" key="13">
    <source>
        <dbReference type="Proteomes" id="UP000085678"/>
    </source>
</evidence>
<organism evidence="13 14">
    <name type="scientific">Lingula anatina</name>
    <name type="common">Brachiopod</name>
    <name type="synonym">Lingula unguis</name>
    <dbReference type="NCBI Taxonomy" id="7574"/>
    <lineage>
        <taxon>Eukaryota</taxon>
        <taxon>Metazoa</taxon>
        <taxon>Spiralia</taxon>
        <taxon>Lophotrochozoa</taxon>
        <taxon>Brachiopoda</taxon>
        <taxon>Linguliformea</taxon>
        <taxon>Lingulata</taxon>
        <taxon>Lingulida</taxon>
        <taxon>Linguloidea</taxon>
        <taxon>Lingulidae</taxon>
        <taxon>Lingula</taxon>
    </lineage>
</organism>
<dbReference type="OrthoDB" id="9944568at2759"/>
<evidence type="ECO:0000259" key="11">
    <source>
        <dbReference type="Pfam" id="PF01545"/>
    </source>
</evidence>
<comment type="subcellular location">
    <subcellularLocation>
        <location evidence="1">Membrane</location>
        <topology evidence="1">Multi-pass membrane protein</topology>
    </subcellularLocation>
</comment>
<dbReference type="GO" id="GO:0005385">
    <property type="term" value="F:zinc ion transmembrane transporter activity"/>
    <property type="evidence" value="ECO:0007669"/>
    <property type="project" value="TreeGrafter"/>
</dbReference>
<comment type="similarity">
    <text evidence="2">Belongs to the cation diffusion facilitator (CDF) transporter (TC 2.A.4) family. SLC30A subfamily.</text>
</comment>
<dbReference type="PANTHER" id="PTHR11562:SF17">
    <property type="entry name" value="RE54080P-RELATED"/>
    <property type="match status" value="1"/>
</dbReference>
<feature type="transmembrane region" description="Helical" evidence="10">
    <location>
        <begin position="349"/>
        <end position="370"/>
    </location>
</feature>
<keyword evidence="4 10" id="KW-0812">Transmembrane</keyword>
<accession>A0A1S3HY68</accession>
<dbReference type="GO" id="GO:0010043">
    <property type="term" value="P:response to zinc ion"/>
    <property type="evidence" value="ECO:0007669"/>
    <property type="project" value="TreeGrafter"/>
</dbReference>
<feature type="compositionally biased region" description="Polar residues" evidence="9">
    <location>
        <begin position="47"/>
        <end position="59"/>
    </location>
</feature>
<feature type="compositionally biased region" description="Basic and acidic residues" evidence="9">
    <location>
        <begin position="10"/>
        <end position="31"/>
    </location>
</feature>
<dbReference type="RefSeq" id="XP_013390972.2">
    <property type="nucleotide sequence ID" value="XM_013535518.2"/>
</dbReference>
<feature type="domain" description="Cation efflux protein cytoplasmic" evidence="12">
    <location>
        <begin position="382"/>
        <end position="455"/>
    </location>
</feature>
<dbReference type="InterPro" id="IPR036837">
    <property type="entry name" value="Cation_efflux_CTD_sf"/>
</dbReference>
<dbReference type="InterPro" id="IPR027470">
    <property type="entry name" value="Cation_efflux_CTD"/>
</dbReference>
<gene>
    <name evidence="14" type="primary">LOC106159290</name>
</gene>
<evidence type="ECO:0000256" key="4">
    <source>
        <dbReference type="ARBA" id="ARBA00022692"/>
    </source>
</evidence>
<dbReference type="Proteomes" id="UP000085678">
    <property type="component" value="Unplaced"/>
</dbReference>
<dbReference type="InterPro" id="IPR002524">
    <property type="entry name" value="Cation_efflux"/>
</dbReference>
<keyword evidence="8 10" id="KW-0472">Membrane</keyword>
<reference evidence="14" key="2">
    <citation type="submission" date="2025-08" db="UniProtKB">
        <authorList>
            <consortium name="RefSeq"/>
        </authorList>
    </citation>
    <scope>IDENTIFICATION</scope>
</reference>
<name>A0A1S3HY68_LINAN</name>
<evidence type="ECO:0000256" key="10">
    <source>
        <dbReference type="SAM" id="Phobius"/>
    </source>
</evidence>
<keyword evidence="6 10" id="KW-1133">Transmembrane helix</keyword>
<dbReference type="SUPFAM" id="SSF161111">
    <property type="entry name" value="Cation efflux protein transmembrane domain-like"/>
    <property type="match status" value="1"/>
</dbReference>
<evidence type="ECO:0000256" key="8">
    <source>
        <dbReference type="ARBA" id="ARBA00023136"/>
    </source>
</evidence>